<dbReference type="eggNOG" id="COG2897">
    <property type="taxonomic scope" value="Bacteria"/>
</dbReference>
<reference evidence="5 6" key="1">
    <citation type="submission" date="2009-10" db="EMBL/GenBank/DDBJ databases">
        <title>Complete sequence of Halothiobacillus neapolitanus c2.</title>
        <authorList>
            <consortium name="US DOE Joint Genome Institute"/>
            <person name="Lucas S."/>
            <person name="Copeland A."/>
            <person name="Lapidus A."/>
            <person name="Glavina del Rio T."/>
            <person name="Tice H."/>
            <person name="Bruce D."/>
            <person name="Goodwin L."/>
            <person name="Pitluck S."/>
            <person name="Davenport K."/>
            <person name="Brettin T."/>
            <person name="Detter J.C."/>
            <person name="Han C."/>
            <person name="Tapia R."/>
            <person name="Larimer F."/>
            <person name="Land M."/>
            <person name="Hauser L."/>
            <person name="Kyrpides N."/>
            <person name="Mikhailova N."/>
            <person name="Kerfeld C."/>
            <person name="Cannon G."/>
            <person name="Heinhort S."/>
        </authorList>
    </citation>
    <scope>NUCLEOTIDE SEQUENCE [LARGE SCALE GENOMIC DNA]</scope>
    <source>
        <strain evidence="6">ATCC 23641 / c2</strain>
    </source>
</reference>
<evidence type="ECO:0000256" key="3">
    <source>
        <dbReference type="SAM" id="SignalP"/>
    </source>
</evidence>
<dbReference type="Gene3D" id="3.40.250.10">
    <property type="entry name" value="Rhodanese-like domain"/>
    <property type="match status" value="2"/>
</dbReference>
<dbReference type="STRING" id="555778.Hneap_0560"/>
<dbReference type="PANTHER" id="PTHR11364">
    <property type="entry name" value="THIOSULFATE SULFERTANSFERASE"/>
    <property type="match status" value="1"/>
</dbReference>
<dbReference type="PANTHER" id="PTHR11364:SF27">
    <property type="entry name" value="SULFURTRANSFERASE"/>
    <property type="match status" value="1"/>
</dbReference>
<dbReference type="InterPro" id="IPR045078">
    <property type="entry name" value="TST/MPST-like"/>
</dbReference>
<protein>
    <submittedName>
        <fullName evidence="5">Rhodanese domain protein</fullName>
    </submittedName>
</protein>
<keyword evidence="1" id="KW-0808">Transferase</keyword>
<dbReference type="KEGG" id="hna:Hneap_0560"/>
<dbReference type="EMBL" id="CP001801">
    <property type="protein sequence ID" value="ACX95414.1"/>
    <property type="molecule type" value="Genomic_DNA"/>
</dbReference>
<proteinExistence type="predicted"/>
<evidence type="ECO:0000256" key="1">
    <source>
        <dbReference type="ARBA" id="ARBA00022679"/>
    </source>
</evidence>
<keyword evidence="6" id="KW-1185">Reference proteome</keyword>
<dbReference type="CDD" id="cd01448">
    <property type="entry name" value="TST_Repeat_1"/>
    <property type="match status" value="1"/>
</dbReference>
<keyword evidence="3" id="KW-0732">Signal</keyword>
<dbReference type="OrthoDB" id="9781034at2"/>
<feature type="domain" description="Rhodanese" evidence="4">
    <location>
        <begin position="206"/>
        <end position="322"/>
    </location>
</feature>
<evidence type="ECO:0000256" key="2">
    <source>
        <dbReference type="ARBA" id="ARBA00022737"/>
    </source>
</evidence>
<evidence type="ECO:0000313" key="6">
    <source>
        <dbReference type="Proteomes" id="UP000009102"/>
    </source>
</evidence>
<dbReference type="SMART" id="SM00450">
    <property type="entry name" value="RHOD"/>
    <property type="match status" value="2"/>
</dbReference>
<dbReference type="SUPFAM" id="SSF52821">
    <property type="entry name" value="Rhodanese/Cell cycle control phosphatase"/>
    <property type="match status" value="2"/>
</dbReference>
<dbReference type="Proteomes" id="UP000009102">
    <property type="component" value="Chromosome"/>
</dbReference>
<evidence type="ECO:0000259" key="4">
    <source>
        <dbReference type="PROSITE" id="PS50206"/>
    </source>
</evidence>
<dbReference type="InterPro" id="IPR036873">
    <property type="entry name" value="Rhodanese-like_dom_sf"/>
</dbReference>
<dbReference type="RefSeq" id="WP_012823450.1">
    <property type="nucleotide sequence ID" value="NC_013422.1"/>
</dbReference>
<sequence>MNFKKFVFVPAVIAASFAAQAAYAVTVPGPLVDPAWLNAHLKDVKVLQVSGTMKSFTTAPEMKEIKGKNVAVTVSGHVPGASFVDFKTVRVSRDIDGKMVKGVIPDKAAFEKLVQSWGVNKGQPIVIVPKGLSTPDVDEATRLYWQLKYYGQDNMAILNGGMAQWLADGMPAATDAPAVSAGNWVASAERKNILATYQEVKKAVEHPGAVEFADARPTNQYMGVFTKPKELPGHLPGAKNVPPDLLTTADGASARFLPKASYESMFKTVGLNSGKEIIDYCNTGHLASGLWFVTHEIVGDKKARLYDGSIVEYSMYDGAKMNDPAMLGK</sequence>
<dbReference type="AlphaFoldDB" id="D0KY91"/>
<evidence type="ECO:0000313" key="5">
    <source>
        <dbReference type="EMBL" id="ACX95414.1"/>
    </source>
</evidence>
<dbReference type="Pfam" id="PF00581">
    <property type="entry name" value="Rhodanese"/>
    <property type="match status" value="1"/>
</dbReference>
<feature type="chain" id="PRO_5003010825" evidence="3">
    <location>
        <begin position="22"/>
        <end position="329"/>
    </location>
</feature>
<feature type="domain" description="Rhodanese" evidence="4">
    <location>
        <begin position="75"/>
        <end position="174"/>
    </location>
</feature>
<dbReference type="InterPro" id="IPR001763">
    <property type="entry name" value="Rhodanese-like_dom"/>
</dbReference>
<dbReference type="PROSITE" id="PS50206">
    <property type="entry name" value="RHODANESE_3"/>
    <property type="match status" value="2"/>
</dbReference>
<organism evidence="5 6">
    <name type="scientific">Halothiobacillus neapolitanus (strain ATCC 23641 / DSM 15147 / CIP 104769 / NCIMB 8539 / c2)</name>
    <name type="common">Thiobacillus neapolitanus</name>
    <dbReference type="NCBI Taxonomy" id="555778"/>
    <lineage>
        <taxon>Bacteria</taxon>
        <taxon>Pseudomonadati</taxon>
        <taxon>Pseudomonadota</taxon>
        <taxon>Gammaproteobacteria</taxon>
        <taxon>Chromatiales</taxon>
        <taxon>Halothiobacillaceae</taxon>
        <taxon>Halothiobacillus</taxon>
    </lineage>
</organism>
<name>D0KY91_HALNC</name>
<keyword evidence="2" id="KW-0677">Repeat</keyword>
<dbReference type="HOGENOM" id="CLU_031618_1_2_6"/>
<dbReference type="GO" id="GO:0004792">
    <property type="term" value="F:thiosulfate-cyanide sulfurtransferase activity"/>
    <property type="evidence" value="ECO:0007669"/>
    <property type="project" value="TreeGrafter"/>
</dbReference>
<accession>D0KY91</accession>
<feature type="signal peptide" evidence="3">
    <location>
        <begin position="1"/>
        <end position="21"/>
    </location>
</feature>
<gene>
    <name evidence="5" type="ordered locus">Hneap_0560</name>
</gene>